<dbReference type="SUPFAM" id="SSF90123">
    <property type="entry name" value="ABC transporter transmembrane region"/>
    <property type="match status" value="1"/>
</dbReference>
<evidence type="ECO:0000313" key="6">
    <source>
        <dbReference type="Proteomes" id="UP000694621"/>
    </source>
</evidence>
<dbReference type="Proteomes" id="UP000694621">
    <property type="component" value="Unplaced"/>
</dbReference>
<evidence type="ECO:0000256" key="4">
    <source>
        <dbReference type="SAM" id="Phobius"/>
    </source>
</evidence>
<organism evidence="5 6">
    <name type="scientific">Astyanax mexicanus</name>
    <name type="common">Blind cave fish</name>
    <name type="synonym">Astyanax fasciatus mexicanus</name>
    <dbReference type="NCBI Taxonomy" id="7994"/>
    <lineage>
        <taxon>Eukaryota</taxon>
        <taxon>Metazoa</taxon>
        <taxon>Chordata</taxon>
        <taxon>Craniata</taxon>
        <taxon>Vertebrata</taxon>
        <taxon>Euteleostomi</taxon>
        <taxon>Actinopterygii</taxon>
        <taxon>Neopterygii</taxon>
        <taxon>Teleostei</taxon>
        <taxon>Ostariophysi</taxon>
        <taxon>Characiformes</taxon>
        <taxon>Characoidei</taxon>
        <taxon>Acestrorhamphidae</taxon>
        <taxon>Acestrorhamphinae</taxon>
        <taxon>Astyanax</taxon>
    </lineage>
</organism>
<dbReference type="AlphaFoldDB" id="A0A8B9KRB2"/>
<keyword evidence="3 4" id="KW-0472">Membrane</keyword>
<dbReference type="GO" id="GO:0016020">
    <property type="term" value="C:membrane"/>
    <property type="evidence" value="ECO:0007669"/>
    <property type="project" value="InterPro"/>
</dbReference>
<keyword evidence="1 4" id="KW-0812">Transmembrane</keyword>
<dbReference type="Gene3D" id="1.20.1560.10">
    <property type="entry name" value="ABC transporter type 1, transmembrane domain"/>
    <property type="match status" value="1"/>
</dbReference>
<dbReference type="Ensembl" id="ENSAMXT00005043087.1">
    <property type="protein sequence ID" value="ENSAMXP00005039574.1"/>
    <property type="gene ID" value="ENSAMXG00005018650.1"/>
</dbReference>
<dbReference type="InterPro" id="IPR036640">
    <property type="entry name" value="ABC1_TM_sf"/>
</dbReference>
<accession>A0A8B9KRB2</accession>
<reference evidence="5" key="1">
    <citation type="submission" date="2025-08" db="UniProtKB">
        <authorList>
            <consortium name="Ensembl"/>
        </authorList>
    </citation>
    <scope>IDENTIFICATION</scope>
</reference>
<evidence type="ECO:0000256" key="3">
    <source>
        <dbReference type="ARBA" id="ARBA00023136"/>
    </source>
</evidence>
<proteinExistence type="predicted"/>
<dbReference type="GO" id="GO:0005524">
    <property type="term" value="F:ATP binding"/>
    <property type="evidence" value="ECO:0007669"/>
    <property type="project" value="InterPro"/>
</dbReference>
<name>A0A8B9KRB2_ASTMX</name>
<keyword evidence="2 4" id="KW-1133">Transmembrane helix</keyword>
<evidence type="ECO:0000256" key="2">
    <source>
        <dbReference type="ARBA" id="ARBA00022989"/>
    </source>
</evidence>
<evidence type="ECO:0000313" key="5">
    <source>
        <dbReference type="Ensembl" id="ENSAMXP00005039574.1"/>
    </source>
</evidence>
<evidence type="ECO:0000256" key="1">
    <source>
        <dbReference type="ARBA" id="ARBA00022692"/>
    </source>
</evidence>
<feature type="transmembrane region" description="Helical" evidence="4">
    <location>
        <begin position="30"/>
        <end position="55"/>
    </location>
</feature>
<sequence length="93" mass="10314">VQFYWWCISSAEVQVWRDGNAFRYATCPEVLLMLIALVCSAIHGAALPIMCIVFGSMTDSFVQSGQQFNFTGMHSSYALFLLISSLSGLCFTN</sequence>
<feature type="transmembrane region" description="Helical" evidence="4">
    <location>
        <begin position="75"/>
        <end position="92"/>
    </location>
</feature>
<protein>
    <submittedName>
        <fullName evidence="5">Uncharacterized protein</fullName>
    </submittedName>
</protein>